<keyword evidence="2" id="KW-1185">Reference proteome</keyword>
<organism evidence="1 2">
    <name type="scientific">Cordylochernes scorpioides</name>
    <dbReference type="NCBI Taxonomy" id="51811"/>
    <lineage>
        <taxon>Eukaryota</taxon>
        <taxon>Metazoa</taxon>
        <taxon>Ecdysozoa</taxon>
        <taxon>Arthropoda</taxon>
        <taxon>Chelicerata</taxon>
        <taxon>Arachnida</taxon>
        <taxon>Pseudoscorpiones</taxon>
        <taxon>Cheliferoidea</taxon>
        <taxon>Chernetidae</taxon>
        <taxon>Cordylochernes</taxon>
    </lineage>
</organism>
<protein>
    <submittedName>
        <fullName evidence="1">Uncharacterized protein</fullName>
    </submittedName>
</protein>
<accession>A0ABY6KBP9</accession>
<evidence type="ECO:0000313" key="1">
    <source>
        <dbReference type="EMBL" id="UYV66213.1"/>
    </source>
</evidence>
<proteinExistence type="predicted"/>
<reference evidence="1 2" key="1">
    <citation type="submission" date="2022-01" db="EMBL/GenBank/DDBJ databases">
        <title>A chromosomal length assembly of Cordylochernes scorpioides.</title>
        <authorList>
            <person name="Zeh D."/>
            <person name="Zeh J."/>
        </authorList>
    </citation>
    <scope>NUCLEOTIDE SEQUENCE [LARGE SCALE GENOMIC DNA]</scope>
    <source>
        <strain evidence="1">IN4F17</strain>
        <tissue evidence="1">Whole Body</tissue>
    </source>
</reference>
<dbReference type="Proteomes" id="UP001235939">
    <property type="component" value="Chromosome 04"/>
</dbReference>
<evidence type="ECO:0000313" key="2">
    <source>
        <dbReference type="Proteomes" id="UP001235939"/>
    </source>
</evidence>
<name>A0ABY6KBP9_9ARAC</name>
<gene>
    <name evidence="1" type="ORF">LAZ67_4000783</name>
</gene>
<dbReference type="EMBL" id="CP092866">
    <property type="protein sequence ID" value="UYV66213.1"/>
    <property type="molecule type" value="Genomic_DNA"/>
</dbReference>
<sequence>MYIQATCTDLCQPALTSTEYTGPGPDKAISFKGNSRDLAILPLTGSTLDSQVERLTIEIQTAMSRAGMRREIRSGGLRSKPWYDEECYTA</sequence>